<evidence type="ECO:0000313" key="2">
    <source>
        <dbReference type="RefSeq" id="XP_022110876.1"/>
    </source>
</evidence>
<dbReference type="KEGG" id="aplc:110990285"/>
<dbReference type="Proteomes" id="UP000694845">
    <property type="component" value="Unplaced"/>
</dbReference>
<keyword evidence="1" id="KW-1185">Reference proteome</keyword>
<reference evidence="2" key="1">
    <citation type="submission" date="2025-08" db="UniProtKB">
        <authorList>
            <consortium name="RefSeq"/>
        </authorList>
    </citation>
    <scope>IDENTIFICATION</scope>
</reference>
<name>A0A8B8A4M0_ACAPL</name>
<proteinExistence type="predicted"/>
<sequence length="151" mass="16773">MTPSNLGFHLLGSSSFGIEQDFAILHPDAANNLYSKWPTLSEHLLTYCPKASPSWESLVLEQDIELENLTSEQRKNLAVLVLPILFTGRRKGKGGQINFSESSRAFMDFQCVICRIPSIEQVKLTASSTIVVQLSHLKPPVGRKTQAWSST</sequence>
<dbReference type="RefSeq" id="XP_022110876.1">
    <property type="nucleotide sequence ID" value="XM_022255184.1"/>
</dbReference>
<protein>
    <submittedName>
        <fullName evidence="2">Uncharacterized protein LOC110990285 isoform X1</fullName>
    </submittedName>
</protein>
<gene>
    <name evidence="2" type="primary">LOC110990285</name>
</gene>
<organism evidence="1 2">
    <name type="scientific">Acanthaster planci</name>
    <name type="common">Crown-of-thorns starfish</name>
    <dbReference type="NCBI Taxonomy" id="133434"/>
    <lineage>
        <taxon>Eukaryota</taxon>
        <taxon>Metazoa</taxon>
        <taxon>Echinodermata</taxon>
        <taxon>Eleutherozoa</taxon>
        <taxon>Asterozoa</taxon>
        <taxon>Asteroidea</taxon>
        <taxon>Valvatacea</taxon>
        <taxon>Valvatida</taxon>
        <taxon>Acanthasteridae</taxon>
        <taxon>Acanthaster</taxon>
    </lineage>
</organism>
<dbReference type="AlphaFoldDB" id="A0A8B8A4M0"/>
<evidence type="ECO:0000313" key="1">
    <source>
        <dbReference type="Proteomes" id="UP000694845"/>
    </source>
</evidence>
<accession>A0A8B8A4M0</accession>
<dbReference type="GeneID" id="110990285"/>
<dbReference type="OrthoDB" id="10531539at2759"/>